<dbReference type="InterPro" id="IPR051764">
    <property type="entry name" value="Avidin/Streptavidin-rel"/>
</dbReference>
<evidence type="ECO:0000256" key="3">
    <source>
        <dbReference type="ARBA" id="ARBA00022729"/>
    </source>
</evidence>
<dbReference type="GO" id="GO:0005576">
    <property type="term" value="C:extracellular region"/>
    <property type="evidence" value="ECO:0007669"/>
    <property type="project" value="UniProtKB-SubCell"/>
</dbReference>
<evidence type="ECO:0000313" key="4">
    <source>
        <dbReference type="EMBL" id="KAK9412207.1"/>
    </source>
</evidence>
<keyword evidence="5" id="KW-1185">Reference proteome</keyword>
<sequence>MHSLCQLHPAWAALGVGQSSLIGTWKNDLNSTMEINSVSNMGVFSGLYKIAVSTSDNPIGHPHCRASSTRPQPTFGLSVNWNF</sequence>
<dbReference type="GO" id="GO:0009374">
    <property type="term" value="F:biotin binding"/>
    <property type="evidence" value="ECO:0007669"/>
    <property type="project" value="InterPro"/>
</dbReference>
<protein>
    <submittedName>
        <fullName evidence="4">Avidin-like</fullName>
    </submittedName>
</protein>
<dbReference type="InterPro" id="IPR036896">
    <property type="entry name" value="Avidin-like_sf"/>
</dbReference>
<comment type="caution">
    <text evidence="4">The sequence shown here is derived from an EMBL/GenBank/DDBJ whole genome shotgun (WGS) entry which is preliminary data.</text>
</comment>
<dbReference type="SUPFAM" id="SSF50876">
    <property type="entry name" value="Avidin/streptavidin"/>
    <property type="match status" value="1"/>
</dbReference>
<dbReference type="AlphaFoldDB" id="A0AAW1CCT0"/>
<name>A0AAW1CCT0_CROAD</name>
<evidence type="ECO:0000313" key="5">
    <source>
        <dbReference type="Proteomes" id="UP001474421"/>
    </source>
</evidence>
<dbReference type="Pfam" id="PF01382">
    <property type="entry name" value="Avidin"/>
    <property type="match status" value="1"/>
</dbReference>
<dbReference type="PROSITE" id="PS51326">
    <property type="entry name" value="AVIDIN_2"/>
    <property type="match status" value="1"/>
</dbReference>
<keyword evidence="3" id="KW-0732">Signal</keyword>
<gene>
    <name evidence="4" type="ORF">NXF25_003382</name>
</gene>
<dbReference type="InterPro" id="IPR005468">
    <property type="entry name" value="Avidin/str"/>
</dbReference>
<comment type="subcellular location">
    <subcellularLocation>
        <location evidence="1">Secreted</location>
    </subcellularLocation>
</comment>
<proteinExistence type="predicted"/>
<keyword evidence="2" id="KW-0964">Secreted</keyword>
<dbReference type="Gene3D" id="2.40.128.30">
    <property type="entry name" value="Avidin-like"/>
    <property type="match status" value="1"/>
</dbReference>
<accession>A0AAW1CCT0</accession>
<evidence type="ECO:0000256" key="2">
    <source>
        <dbReference type="ARBA" id="ARBA00022525"/>
    </source>
</evidence>
<organism evidence="4 5">
    <name type="scientific">Crotalus adamanteus</name>
    <name type="common">Eastern diamondback rattlesnake</name>
    <dbReference type="NCBI Taxonomy" id="8729"/>
    <lineage>
        <taxon>Eukaryota</taxon>
        <taxon>Metazoa</taxon>
        <taxon>Chordata</taxon>
        <taxon>Craniata</taxon>
        <taxon>Vertebrata</taxon>
        <taxon>Euteleostomi</taxon>
        <taxon>Lepidosauria</taxon>
        <taxon>Squamata</taxon>
        <taxon>Bifurcata</taxon>
        <taxon>Unidentata</taxon>
        <taxon>Episquamata</taxon>
        <taxon>Toxicofera</taxon>
        <taxon>Serpentes</taxon>
        <taxon>Colubroidea</taxon>
        <taxon>Viperidae</taxon>
        <taxon>Crotalinae</taxon>
        <taxon>Crotalus</taxon>
    </lineage>
</organism>
<dbReference type="PANTHER" id="PTHR34399:SF3">
    <property type="entry name" value="AVID PROTEIN-RELATED"/>
    <property type="match status" value="1"/>
</dbReference>
<dbReference type="PANTHER" id="PTHR34399">
    <property type="entry name" value="AVIDIN-RELATED"/>
    <property type="match status" value="1"/>
</dbReference>
<reference evidence="4 5" key="1">
    <citation type="journal article" date="2024" name="Proc. Natl. Acad. Sci. U.S.A.">
        <title>The genetic regulatory architecture and epigenomic basis for age-related changes in rattlesnake venom.</title>
        <authorList>
            <person name="Hogan M.P."/>
            <person name="Holding M.L."/>
            <person name="Nystrom G.S."/>
            <person name="Colston T.J."/>
            <person name="Bartlett D.A."/>
            <person name="Mason A.J."/>
            <person name="Ellsworth S.A."/>
            <person name="Rautsaw R.M."/>
            <person name="Lawrence K.C."/>
            <person name="Strickland J.L."/>
            <person name="He B."/>
            <person name="Fraser P."/>
            <person name="Margres M.J."/>
            <person name="Gilbert D.M."/>
            <person name="Gibbs H.L."/>
            <person name="Parkinson C.L."/>
            <person name="Rokyta D.R."/>
        </authorList>
    </citation>
    <scope>NUCLEOTIDE SEQUENCE [LARGE SCALE GENOMIC DNA]</scope>
    <source>
        <strain evidence="4">DRR0105</strain>
    </source>
</reference>
<dbReference type="EMBL" id="JAOTOJ010000001">
    <property type="protein sequence ID" value="KAK9412207.1"/>
    <property type="molecule type" value="Genomic_DNA"/>
</dbReference>
<evidence type="ECO:0000256" key="1">
    <source>
        <dbReference type="ARBA" id="ARBA00004613"/>
    </source>
</evidence>
<dbReference type="Proteomes" id="UP001474421">
    <property type="component" value="Unassembled WGS sequence"/>
</dbReference>